<reference evidence="1 2" key="1">
    <citation type="submission" date="2005-09" db="EMBL/GenBank/DDBJ databases">
        <authorList>
            <person name="Mural R.J."/>
            <person name="Li P.W."/>
            <person name="Adams M.D."/>
            <person name="Amanatides P.G."/>
            <person name="Baden-Tillson H."/>
            <person name="Barnstead M."/>
            <person name="Chin S.H."/>
            <person name="Dew I."/>
            <person name="Evans C.A."/>
            <person name="Ferriera S."/>
            <person name="Flanigan M."/>
            <person name="Fosler C."/>
            <person name="Glodek A."/>
            <person name="Gu Z."/>
            <person name="Holt R.A."/>
            <person name="Jennings D."/>
            <person name="Kraft C.L."/>
            <person name="Lu F."/>
            <person name="Nguyen T."/>
            <person name="Nusskern D.R."/>
            <person name="Pfannkoch C.M."/>
            <person name="Sitter C."/>
            <person name="Sutton G.G."/>
            <person name="Venter J.C."/>
            <person name="Wang Z."/>
            <person name="Woodage T."/>
            <person name="Zheng X.H."/>
            <person name="Zhong F."/>
        </authorList>
    </citation>
    <scope>NUCLEOTIDE SEQUENCE [LARGE SCALE GENOMIC DNA]</scope>
    <source>
        <strain>BN</strain>
        <strain evidence="2">Sprague-Dawley</strain>
    </source>
</reference>
<protein>
    <submittedName>
        <fullName evidence="1">RCG42019</fullName>
    </submittedName>
</protein>
<gene>
    <name evidence="1" type="ORF">rCG_42019</name>
</gene>
<organism evidence="1 2">
    <name type="scientific">Rattus norvegicus</name>
    <name type="common">Rat</name>
    <dbReference type="NCBI Taxonomy" id="10116"/>
    <lineage>
        <taxon>Eukaryota</taxon>
        <taxon>Metazoa</taxon>
        <taxon>Chordata</taxon>
        <taxon>Craniata</taxon>
        <taxon>Vertebrata</taxon>
        <taxon>Euteleostomi</taxon>
        <taxon>Mammalia</taxon>
        <taxon>Eutheria</taxon>
        <taxon>Euarchontoglires</taxon>
        <taxon>Glires</taxon>
        <taxon>Rodentia</taxon>
        <taxon>Myomorpha</taxon>
        <taxon>Muroidea</taxon>
        <taxon>Muridae</taxon>
        <taxon>Murinae</taxon>
        <taxon>Rattus</taxon>
    </lineage>
</organism>
<accession>A6JV11</accession>
<dbReference type="EMBL" id="CH474002">
    <property type="protein sequence ID" value="EDL87618.1"/>
    <property type="molecule type" value="Genomic_DNA"/>
</dbReference>
<name>A6JV11_RAT</name>
<dbReference type="AlphaFoldDB" id="A6JV11"/>
<dbReference type="Proteomes" id="UP000234681">
    <property type="component" value="Chromosome 1"/>
</dbReference>
<proteinExistence type="predicted"/>
<sequence>MGAALPLRSHVTISGDTFLTFVCVTTDISLLGARDPDDHPERLGQAPPCDGLCLYVQC</sequence>
<evidence type="ECO:0000313" key="1">
    <source>
        <dbReference type="EMBL" id="EDL87618.1"/>
    </source>
</evidence>
<evidence type="ECO:0000313" key="2">
    <source>
        <dbReference type="Proteomes" id="UP000234681"/>
    </source>
</evidence>